<dbReference type="GO" id="GO:0071555">
    <property type="term" value="P:cell wall organization"/>
    <property type="evidence" value="ECO:0007669"/>
    <property type="project" value="UniProtKB-KW"/>
</dbReference>
<dbReference type="EC" id="6.3.2.8" evidence="3 14"/>
<feature type="domain" description="Mur ligase N-terminal catalytic" evidence="15">
    <location>
        <begin position="5"/>
        <end position="100"/>
    </location>
</feature>
<dbReference type="GO" id="GO:0051301">
    <property type="term" value="P:cell division"/>
    <property type="evidence" value="ECO:0007669"/>
    <property type="project" value="UniProtKB-KW"/>
</dbReference>
<evidence type="ECO:0000256" key="5">
    <source>
        <dbReference type="ARBA" id="ARBA00022598"/>
    </source>
</evidence>
<dbReference type="Gene3D" id="3.40.50.720">
    <property type="entry name" value="NAD(P)-binding Rossmann-like Domain"/>
    <property type="match status" value="1"/>
</dbReference>
<dbReference type="InterPro" id="IPR000713">
    <property type="entry name" value="Mur_ligase_N"/>
</dbReference>
<comment type="pathway">
    <text evidence="2">Cell wall biogenesis; peptidoglycan biosynthesis.</text>
</comment>
<comment type="catalytic activity">
    <reaction evidence="13">
        <text>UDP-N-acetyl-alpha-D-muramate + L-alanine + ATP = UDP-N-acetyl-alpha-D-muramoyl-L-alanine + ADP + phosphate + H(+)</text>
        <dbReference type="Rhea" id="RHEA:23372"/>
        <dbReference type="ChEBI" id="CHEBI:15378"/>
        <dbReference type="ChEBI" id="CHEBI:30616"/>
        <dbReference type="ChEBI" id="CHEBI:43474"/>
        <dbReference type="ChEBI" id="CHEBI:57972"/>
        <dbReference type="ChEBI" id="CHEBI:70757"/>
        <dbReference type="ChEBI" id="CHEBI:83898"/>
        <dbReference type="ChEBI" id="CHEBI:456216"/>
        <dbReference type="EC" id="6.3.2.8"/>
    </reaction>
</comment>
<dbReference type="Proteomes" id="UP000184334">
    <property type="component" value="Unassembled WGS sequence"/>
</dbReference>
<keyword evidence="4" id="KW-0963">Cytoplasm</keyword>
<dbReference type="GO" id="GO:0008763">
    <property type="term" value="F:UDP-N-acetylmuramate-L-alanine ligase activity"/>
    <property type="evidence" value="ECO:0007669"/>
    <property type="project" value="UniProtKB-UniRule"/>
</dbReference>
<feature type="domain" description="Mur ligase C-terminal" evidence="16">
    <location>
        <begin position="302"/>
        <end position="425"/>
    </location>
</feature>
<comment type="caution">
    <text evidence="18">The sequence shown here is derived from an EMBL/GenBank/DDBJ whole genome shotgun (WGS) entry which is preliminary data.</text>
</comment>
<evidence type="ECO:0000256" key="9">
    <source>
        <dbReference type="ARBA" id="ARBA00022960"/>
    </source>
</evidence>
<dbReference type="InterPro" id="IPR050061">
    <property type="entry name" value="MurCDEF_pg_biosynth"/>
</dbReference>
<dbReference type="EMBL" id="FQUI01000004">
    <property type="protein sequence ID" value="SHE43264.1"/>
    <property type="molecule type" value="Genomic_DNA"/>
</dbReference>
<evidence type="ECO:0000256" key="6">
    <source>
        <dbReference type="ARBA" id="ARBA00022618"/>
    </source>
</evidence>
<evidence type="ECO:0000256" key="11">
    <source>
        <dbReference type="ARBA" id="ARBA00023306"/>
    </source>
</evidence>
<keyword evidence="5 18" id="KW-0436">Ligase</keyword>
<evidence type="ECO:0000256" key="3">
    <source>
        <dbReference type="ARBA" id="ARBA00012211"/>
    </source>
</evidence>
<evidence type="ECO:0000256" key="7">
    <source>
        <dbReference type="ARBA" id="ARBA00022741"/>
    </source>
</evidence>
<dbReference type="Gene3D" id="3.90.190.20">
    <property type="entry name" value="Mur ligase, C-terminal domain"/>
    <property type="match status" value="1"/>
</dbReference>
<dbReference type="GO" id="GO:0005737">
    <property type="term" value="C:cytoplasm"/>
    <property type="evidence" value="ECO:0007669"/>
    <property type="project" value="UniProtKB-SubCell"/>
</dbReference>
<keyword evidence="7" id="KW-0547">Nucleotide-binding</keyword>
<name>A0A1M4TFZ9_MARH1</name>
<dbReference type="Pfam" id="PF02875">
    <property type="entry name" value="Mur_ligase_C"/>
    <property type="match status" value="1"/>
</dbReference>
<dbReference type="STRING" id="1122195.SAMN02745164_00424"/>
<evidence type="ECO:0000259" key="15">
    <source>
        <dbReference type="Pfam" id="PF01225"/>
    </source>
</evidence>
<keyword evidence="12" id="KW-0961">Cell wall biogenesis/degradation</keyword>
<comment type="subcellular location">
    <subcellularLocation>
        <location evidence="1">Cytoplasm</location>
    </subcellularLocation>
</comment>
<protein>
    <recommendedName>
        <fullName evidence="3 14">UDP-N-acetylmuramate--L-alanine ligase</fullName>
        <ecNumber evidence="3 14">6.3.2.8</ecNumber>
    </recommendedName>
</protein>
<evidence type="ECO:0000313" key="18">
    <source>
        <dbReference type="EMBL" id="SHE43264.1"/>
    </source>
</evidence>
<evidence type="ECO:0000259" key="16">
    <source>
        <dbReference type="Pfam" id="PF02875"/>
    </source>
</evidence>
<dbReference type="GO" id="GO:0009252">
    <property type="term" value="P:peptidoglycan biosynthetic process"/>
    <property type="evidence" value="ECO:0007669"/>
    <property type="project" value="UniProtKB-UniRule"/>
</dbReference>
<dbReference type="AlphaFoldDB" id="A0A1M4TFZ9"/>
<keyword evidence="9" id="KW-0133">Cell shape</keyword>
<evidence type="ECO:0000256" key="1">
    <source>
        <dbReference type="ARBA" id="ARBA00004496"/>
    </source>
</evidence>
<evidence type="ECO:0000313" key="19">
    <source>
        <dbReference type="Proteomes" id="UP000184334"/>
    </source>
</evidence>
<gene>
    <name evidence="18" type="ORF">SAMN02745164_00424</name>
</gene>
<dbReference type="GO" id="GO:0008360">
    <property type="term" value="P:regulation of cell shape"/>
    <property type="evidence" value="ECO:0007669"/>
    <property type="project" value="UniProtKB-KW"/>
</dbReference>
<dbReference type="GO" id="GO:0005524">
    <property type="term" value="F:ATP binding"/>
    <property type="evidence" value="ECO:0007669"/>
    <property type="project" value="UniProtKB-KW"/>
</dbReference>
<proteinExistence type="predicted"/>
<dbReference type="UniPathway" id="UPA00219"/>
<keyword evidence="19" id="KW-1185">Reference proteome</keyword>
<accession>A0A1M4TFZ9</accession>
<organism evidence="18 19">
    <name type="scientific">Marinitoga hydrogenitolerans (strain DSM 16785 / JCM 12826 / AT1271)</name>
    <dbReference type="NCBI Taxonomy" id="1122195"/>
    <lineage>
        <taxon>Bacteria</taxon>
        <taxon>Thermotogati</taxon>
        <taxon>Thermotogota</taxon>
        <taxon>Thermotogae</taxon>
        <taxon>Petrotogales</taxon>
        <taxon>Petrotogaceae</taxon>
        <taxon>Marinitoga</taxon>
    </lineage>
</organism>
<sequence length="447" mass="50745">MKYFFSGIGGIGMSSLALYTKYKGFDVIGSNNLESERTKYLKSKNIDVKIGHNKENIANADLIIKSTAIKDSNPEIQHAKDLNIPILNRMEYLNYILKSNYSVGITGTDGKTTTTAMISHILKTAKCDPTVFLGGIHDSLEDGNFRVGSGPIISEVDESDGFIKDTISDVSIITNLRPDHLEHYNNSFENLIDSIYTHASHARDFVLLNGDDSILNTFYDNLVIKFGSTNSSEYYFTNRTPYGYYQTFDVNYKNKFIGQIKMNLPGVHYAYDAIAAIAYALEAGISFDKIKFAFETFNSVNRRFNVLFKNSHIFVVDDYAHTPEEVEHTIKAAKEYFPEYPIIAVFQPHRYTRLFRHYKQFSEALKNADKVFVYRIYSAFEDPIDGIDELKMAKLIENSEFINSENEMIDKILDLNDGVFLFLGAGDITEVAKKVSNIFIKKYANAI</sequence>
<evidence type="ECO:0000256" key="10">
    <source>
        <dbReference type="ARBA" id="ARBA00022984"/>
    </source>
</evidence>
<dbReference type="InterPro" id="IPR013221">
    <property type="entry name" value="Mur_ligase_cen"/>
</dbReference>
<evidence type="ECO:0000256" key="2">
    <source>
        <dbReference type="ARBA" id="ARBA00004752"/>
    </source>
</evidence>
<dbReference type="PANTHER" id="PTHR43445:SF3">
    <property type="entry name" value="UDP-N-ACETYLMURAMATE--L-ALANINE LIGASE"/>
    <property type="match status" value="1"/>
</dbReference>
<reference evidence="18" key="1">
    <citation type="submission" date="2016-11" db="EMBL/GenBank/DDBJ databases">
        <authorList>
            <person name="Varghese N."/>
            <person name="Submissions S."/>
        </authorList>
    </citation>
    <scope>NUCLEOTIDE SEQUENCE [LARGE SCALE GENOMIC DNA]</scope>
    <source>
        <strain evidence="18">DSM 16785</strain>
    </source>
</reference>
<dbReference type="SUPFAM" id="SSF51984">
    <property type="entry name" value="MurCD N-terminal domain"/>
    <property type="match status" value="1"/>
</dbReference>
<dbReference type="InterPro" id="IPR036565">
    <property type="entry name" value="Mur-like_cat_sf"/>
</dbReference>
<keyword evidence="11" id="KW-0131">Cell cycle</keyword>
<feature type="domain" description="Mur ligase central" evidence="17">
    <location>
        <begin position="105"/>
        <end position="279"/>
    </location>
</feature>
<dbReference type="InterPro" id="IPR004101">
    <property type="entry name" value="Mur_ligase_C"/>
</dbReference>
<evidence type="ECO:0000256" key="13">
    <source>
        <dbReference type="ARBA" id="ARBA00047833"/>
    </source>
</evidence>
<dbReference type="SUPFAM" id="SSF53623">
    <property type="entry name" value="MurD-like peptide ligases, catalytic domain"/>
    <property type="match status" value="1"/>
</dbReference>
<evidence type="ECO:0000256" key="4">
    <source>
        <dbReference type="ARBA" id="ARBA00022490"/>
    </source>
</evidence>
<keyword evidence="10" id="KW-0573">Peptidoglycan synthesis</keyword>
<dbReference type="SUPFAM" id="SSF53244">
    <property type="entry name" value="MurD-like peptide ligases, peptide-binding domain"/>
    <property type="match status" value="1"/>
</dbReference>
<dbReference type="PANTHER" id="PTHR43445">
    <property type="entry name" value="UDP-N-ACETYLMURAMATE--L-ALANINE LIGASE-RELATED"/>
    <property type="match status" value="1"/>
</dbReference>
<evidence type="ECO:0000256" key="12">
    <source>
        <dbReference type="ARBA" id="ARBA00023316"/>
    </source>
</evidence>
<evidence type="ECO:0000259" key="17">
    <source>
        <dbReference type="Pfam" id="PF08245"/>
    </source>
</evidence>
<dbReference type="Pfam" id="PF08245">
    <property type="entry name" value="Mur_ligase_M"/>
    <property type="match status" value="1"/>
</dbReference>
<keyword evidence="8" id="KW-0067">ATP-binding</keyword>
<evidence type="ECO:0000256" key="14">
    <source>
        <dbReference type="NCBIfam" id="TIGR01082"/>
    </source>
</evidence>
<dbReference type="OrthoDB" id="9804126at2"/>
<dbReference type="InterPro" id="IPR005758">
    <property type="entry name" value="UDP-N-AcMur_Ala_ligase_MurC"/>
</dbReference>
<dbReference type="Pfam" id="PF01225">
    <property type="entry name" value="Mur_ligase"/>
    <property type="match status" value="1"/>
</dbReference>
<dbReference type="InterPro" id="IPR036615">
    <property type="entry name" value="Mur_ligase_C_dom_sf"/>
</dbReference>
<keyword evidence="6" id="KW-0132">Cell division</keyword>
<dbReference type="NCBIfam" id="TIGR01082">
    <property type="entry name" value="murC"/>
    <property type="match status" value="1"/>
</dbReference>
<dbReference type="Gene3D" id="3.40.1190.10">
    <property type="entry name" value="Mur-like, catalytic domain"/>
    <property type="match status" value="1"/>
</dbReference>
<evidence type="ECO:0000256" key="8">
    <source>
        <dbReference type="ARBA" id="ARBA00022840"/>
    </source>
</evidence>
<dbReference type="RefSeq" id="WP_072862958.1">
    <property type="nucleotide sequence ID" value="NZ_FQUI01000004.1"/>
</dbReference>